<comment type="caution">
    <text evidence="2">The sequence shown here is derived from an EMBL/GenBank/DDBJ whole genome shotgun (WGS) entry which is preliminary data.</text>
</comment>
<dbReference type="InterPro" id="IPR004183">
    <property type="entry name" value="Xdiol_dOase_suB"/>
</dbReference>
<evidence type="ECO:0000313" key="3">
    <source>
        <dbReference type="Proteomes" id="UP001523262"/>
    </source>
</evidence>
<reference evidence="2 3" key="1">
    <citation type="submission" date="2022-06" db="EMBL/GenBank/DDBJ databases">
        <authorList>
            <person name="Jeon C.O."/>
        </authorList>
    </citation>
    <scope>NUCLEOTIDE SEQUENCE [LARGE SCALE GENOMIC DNA]</scope>
    <source>
        <strain evidence="2 3">KCTC 13943</strain>
    </source>
</reference>
<accession>A0ABT0WAN7</accession>
<evidence type="ECO:0000313" key="2">
    <source>
        <dbReference type="EMBL" id="MCM2533384.1"/>
    </source>
</evidence>
<evidence type="ECO:0000259" key="1">
    <source>
        <dbReference type="Pfam" id="PF02900"/>
    </source>
</evidence>
<keyword evidence="3" id="KW-1185">Reference proteome</keyword>
<dbReference type="SUPFAM" id="SSF53213">
    <property type="entry name" value="LigB-like"/>
    <property type="match status" value="1"/>
</dbReference>
<organism evidence="2 3">
    <name type="scientific">Neobacillus pocheonensis</name>
    <dbReference type="NCBI Taxonomy" id="363869"/>
    <lineage>
        <taxon>Bacteria</taxon>
        <taxon>Bacillati</taxon>
        <taxon>Bacillota</taxon>
        <taxon>Bacilli</taxon>
        <taxon>Bacillales</taxon>
        <taxon>Bacillaceae</taxon>
        <taxon>Neobacillus</taxon>
    </lineage>
</organism>
<protein>
    <recommendedName>
        <fullName evidence="1">Extradiol ring-cleavage dioxygenase class III enzyme subunit B domain-containing protein</fullName>
    </recommendedName>
</protein>
<proteinExistence type="predicted"/>
<sequence>MTLELSMLVPHVPSLCHKDQVPDFQKDMASAMKLVAKQVKEIKPDVIVLVSCHWPSTFFHYVDCTPIHKGILTAFEAPDLVKDVSYHYLEMKN</sequence>
<gene>
    <name evidence="2" type="ORF">NDK43_14475</name>
</gene>
<name>A0ABT0WAN7_9BACI</name>
<feature type="domain" description="Extradiol ring-cleavage dioxygenase class III enzyme subunit B" evidence="1">
    <location>
        <begin position="7"/>
        <end position="87"/>
    </location>
</feature>
<dbReference type="Gene3D" id="3.40.830.10">
    <property type="entry name" value="LigB-like"/>
    <property type="match status" value="1"/>
</dbReference>
<dbReference type="EMBL" id="JAMQCR010000001">
    <property type="protein sequence ID" value="MCM2533384.1"/>
    <property type="molecule type" value="Genomic_DNA"/>
</dbReference>
<dbReference type="Pfam" id="PF02900">
    <property type="entry name" value="LigB"/>
    <property type="match status" value="1"/>
</dbReference>
<dbReference type="Proteomes" id="UP001523262">
    <property type="component" value="Unassembled WGS sequence"/>
</dbReference>